<dbReference type="Proteomes" id="UP000253998">
    <property type="component" value="Unassembled WGS sequence"/>
</dbReference>
<gene>
    <name evidence="7" type="ORF">DPV83_04965</name>
</gene>
<evidence type="ECO:0000313" key="8">
    <source>
        <dbReference type="Proteomes" id="UP000253998"/>
    </source>
</evidence>
<dbReference type="GO" id="GO:0006633">
    <property type="term" value="P:fatty acid biosynthetic process"/>
    <property type="evidence" value="ECO:0007669"/>
    <property type="project" value="TreeGrafter"/>
</dbReference>
<dbReference type="SUPFAM" id="SSF53901">
    <property type="entry name" value="Thiolase-like"/>
    <property type="match status" value="1"/>
</dbReference>
<dbReference type="AlphaFoldDB" id="A0A8B2U391"/>
<dbReference type="PANTHER" id="PTHR11712">
    <property type="entry name" value="POLYKETIDE SYNTHASE-RELATED"/>
    <property type="match status" value="1"/>
</dbReference>
<comment type="similarity">
    <text evidence="2 4">Belongs to the thiolase-like superfamily. Beta-ketoacyl-ACP synthases family.</text>
</comment>
<comment type="caution">
    <text evidence="7">The sequence shown here is derived from an EMBL/GenBank/DDBJ whole genome shotgun (WGS) entry which is preliminary data.</text>
</comment>
<dbReference type="Pfam" id="PF00109">
    <property type="entry name" value="ketoacyl-synt"/>
    <property type="match status" value="1"/>
</dbReference>
<dbReference type="Pfam" id="PF02801">
    <property type="entry name" value="Ketoacyl-synt_C"/>
    <property type="match status" value="1"/>
</dbReference>
<protein>
    <submittedName>
        <fullName evidence="7">Beta-ketoacyl synthase</fullName>
    </submittedName>
</protein>
<proteinExistence type="inferred from homology"/>
<feature type="domain" description="Beta-ketoacyl synthase C-terminal" evidence="6">
    <location>
        <begin position="209"/>
        <end position="297"/>
    </location>
</feature>
<evidence type="ECO:0000256" key="4">
    <source>
        <dbReference type="RuleBase" id="RU003694"/>
    </source>
</evidence>
<dbReference type="InterPro" id="IPR014030">
    <property type="entry name" value="Ketoacyl_synth_N"/>
</dbReference>
<sequence length="328" mass="36241">MNVYLTAASAKFANHLGQRTSHMLGQPLHFPYFNAFDEALLSLEQLYAYFDVEIDRTLQLAGWDKSELKNIPILLGSTAYVISDCEARLANHLPLPEQHSLAVIADDLRRRYQTEVFSFATSCTSSAQAMGYAYKMLQNGLYEKALVIGFETFNRLTFEHFQAMNLLSQDAQYLPLIQPTGIVLGEGIGCVALSVQPNPQCSCELLGVVTLTDNENLTNSSESALRHLIHACLNKANLSPAHIDGVKVHGVGGNSDEMEIRVLQDLFPHAQQLSLKARMGHTLGASGALESAFLFEQFKNNEQKCGYFLNYFLGFGGSNIAWVLKVGQ</sequence>
<dbReference type="InterPro" id="IPR016039">
    <property type="entry name" value="Thiolase-like"/>
</dbReference>
<evidence type="ECO:0000256" key="1">
    <source>
        <dbReference type="ARBA" id="ARBA00005194"/>
    </source>
</evidence>
<evidence type="ECO:0000256" key="2">
    <source>
        <dbReference type="ARBA" id="ARBA00008467"/>
    </source>
</evidence>
<evidence type="ECO:0000256" key="3">
    <source>
        <dbReference type="ARBA" id="ARBA00022679"/>
    </source>
</evidence>
<evidence type="ECO:0000259" key="5">
    <source>
        <dbReference type="Pfam" id="PF00109"/>
    </source>
</evidence>
<evidence type="ECO:0000259" key="6">
    <source>
        <dbReference type="Pfam" id="PF02801"/>
    </source>
</evidence>
<dbReference type="GO" id="GO:0004315">
    <property type="term" value="F:3-oxoacyl-[acyl-carrier-protein] synthase activity"/>
    <property type="evidence" value="ECO:0007669"/>
    <property type="project" value="TreeGrafter"/>
</dbReference>
<name>A0A8B2U391_9PAST</name>
<dbReference type="InterPro" id="IPR014031">
    <property type="entry name" value="Ketoacyl_synth_C"/>
</dbReference>
<dbReference type="RefSeq" id="WP_111295559.1">
    <property type="nucleotide sequence ID" value="NZ_QEPM01000003.1"/>
</dbReference>
<organism evidence="7 8">
    <name type="scientific">Aggregatibacter segnis</name>
    <dbReference type="NCBI Taxonomy" id="739"/>
    <lineage>
        <taxon>Bacteria</taxon>
        <taxon>Pseudomonadati</taxon>
        <taxon>Pseudomonadota</taxon>
        <taxon>Gammaproteobacteria</taxon>
        <taxon>Pasteurellales</taxon>
        <taxon>Pasteurellaceae</taxon>
        <taxon>Aggregatibacter</taxon>
    </lineage>
</organism>
<comment type="pathway">
    <text evidence="1">Lipid metabolism; fatty acid biosynthesis.</text>
</comment>
<feature type="domain" description="Beta-ketoacyl synthase-like N-terminal" evidence="5">
    <location>
        <begin position="116"/>
        <end position="193"/>
    </location>
</feature>
<evidence type="ECO:0000313" key="7">
    <source>
        <dbReference type="EMBL" id="RDE71051.1"/>
    </source>
</evidence>
<dbReference type="PANTHER" id="PTHR11712:SF336">
    <property type="entry name" value="3-OXOACYL-[ACYL-CARRIER-PROTEIN] SYNTHASE, MITOCHONDRIAL"/>
    <property type="match status" value="1"/>
</dbReference>
<keyword evidence="3 4" id="KW-0808">Transferase</keyword>
<accession>A0A8B2U391</accession>
<dbReference type="Gene3D" id="3.40.47.10">
    <property type="match status" value="1"/>
</dbReference>
<reference evidence="7 8" key="1">
    <citation type="submission" date="2018-05" db="EMBL/GenBank/DDBJ databases">
        <title>Draft Genome Sequences for a Diverse set of 7 Haemophilus Species.</title>
        <authorList>
            <person name="Nichols M."/>
            <person name="Topaz N."/>
            <person name="Wang X."/>
            <person name="Wang X."/>
            <person name="Boxrud D."/>
        </authorList>
    </citation>
    <scope>NUCLEOTIDE SEQUENCE [LARGE SCALE GENOMIC DNA]</scope>
    <source>
        <strain evidence="7 8">C2001002503</strain>
    </source>
</reference>
<dbReference type="EMBL" id="QEPM01000003">
    <property type="protein sequence ID" value="RDE71051.1"/>
    <property type="molecule type" value="Genomic_DNA"/>
</dbReference>
<dbReference type="InterPro" id="IPR000794">
    <property type="entry name" value="Beta-ketoacyl_synthase"/>
</dbReference>